<comment type="caution">
    <text evidence="1">The sequence shown here is derived from an EMBL/GenBank/DDBJ whole genome shotgun (WGS) entry which is preliminary data.</text>
</comment>
<dbReference type="AlphaFoldDB" id="A0A9P3UW16"/>
<evidence type="ECO:0000313" key="1">
    <source>
        <dbReference type="EMBL" id="GLB44681.1"/>
    </source>
</evidence>
<organism evidence="1 2">
    <name type="scientific">Lyophyllum shimeji</name>
    <name type="common">Hon-shimeji</name>
    <name type="synonym">Tricholoma shimeji</name>
    <dbReference type="NCBI Taxonomy" id="47721"/>
    <lineage>
        <taxon>Eukaryota</taxon>
        <taxon>Fungi</taxon>
        <taxon>Dikarya</taxon>
        <taxon>Basidiomycota</taxon>
        <taxon>Agaricomycotina</taxon>
        <taxon>Agaricomycetes</taxon>
        <taxon>Agaricomycetidae</taxon>
        <taxon>Agaricales</taxon>
        <taxon>Tricholomatineae</taxon>
        <taxon>Lyophyllaceae</taxon>
        <taxon>Lyophyllum</taxon>
    </lineage>
</organism>
<gene>
    <name evidence="1" type="ORF">LshimejAT787_1800180</name>
</gene>
<evidence type="ECO:0000313" key="2">
    <source>
        <dbReference type="Proteomes" id="UP001063166"/>
    </source>
</evidence>
<dbReference type="EMBL" id="BRPK01000018">
    <property type="protein sequence ID" value="GLB44681.1"/>
    <property type="molecule type" value="Genomic_DNA"/>
</dbReference>
<name>A0A9P3UW16_LYOSH</name>
<accession>A0A9P3UW16</accession>
<proteinExistence type="predicted"/>
<reference evidence="1" key="1">
    <citation type="submission" date="2022-07" db="EMBL/GenBank/DDBJ databases">
        <title>The genome of Lyophyllum shimeji provides insight into the initial evolution of ectomycorrhizal fungal genome.</title>
        <authorList>
            <person name="Kobayashi Y."/>
            <person name="Shibata T."/>
            <person name="Hirakawa H."/>
            <person name="Shigenobu S."/>
            <person name="Nishiyama T."/>
            <person name="Yamada A."/>
            <person name="Hasebe M."/>
            <person name="Kawaguchi M."/>
        </authorList>
    </citation>
    <scope>NUCLEOTIDE SEQUENCE</scope>
    <source>
        <strain evidence="1">AT787</strain>
    </source>
</reference>
<dbReference type="Proteomes" id="UP001063166">
    <property type="component" value="Unassembled WGS sequence"/>
</dbReference>
<sequence length="216" mass="24194">MVLVSFRETFYPATHLHVLMAPALVWASVPVAHLRQWVLFSEIFHLCDPPTLPSTASGSTIFFPLEGPYRGGSTASLKGKVEALPTLLTNNFVACLRRRSSFKRNPVVACWNFCVVTFPLEPPYARASVKINEQRTGWTAASLELSGFWTSCSRDLPHRSELWGHVTAFRRWDALCFADDVATDQLLWYARKLIDSASVGLPTLEKDLCKPLPAAW</sequence>
<protein>
    <submittedName>
        <fullName evidence="1">Uncharacterized protein</fullName>
    </submittedName>
</protein>
<keyword evidence="2" id="KW-1185">Reference proteome</keyword>